<accession>A0A6J5APX7</accession>
<organism evidence="1 2">
    <name type="scientific">Paraburkholderia rhynchosiae</name>
    <dbReference type="NCBI Taxonomy" id="487049"/>
    <lineage>
        <taxon>Bacteria</taxon>
        <taxon>Pseudomonadati</taxon>
        <taxon>Pseudomonadota</taxon>
        <taxon>Betaproteobacteria</taxon>
        <taxon>Burkholderiales</taxon>
        <taxon>Burkholderiaceae</taxon>
        <taxon>Paraburkholderia</taxon>
    </lineage>
</organism>
<name>A0A6J5APX7_9BURK</name>
<evidence type="ECO:0000313" key="1">
    <source>
        <dbReference type="EMBL" id="CAB3669201.1"/>
    </source>
</evidence>
<gene>
    <name evidence="1" type="ORF">LMG27174_02060</name>
</gene>
<dbReference type="EMBL" id="CADIJZ010000006">
    <property type="protein sequence ID" value="CAB3669201.1"/>
    <property type="molecule type" value="Genomic_DNA"/>
</dbReference>
<dbReference type="Proteomes" id="UP000494205">
    <property type="component" value="Unassembled WGS sequence"/>
</dbReference>
<reference evidence="1 2" key="1">
    <citation type="submission" date="2020-04" db="EMBL/GenBank/DDBJ databases">
        <authorList>
            <person name="De Canck E."/>
        </authorList>
    </citation>
    <scope>NUCLEOTIDE SEQUENCE [LARGE SCALE GENOMIC DNA]</scope>
    <source>
        <strain evidence="1 2">LMG 27174</strain>
    </source>
</reference>
<sequence length="319" mass="36438">MCPEYVNRLINHERSNIACRHNCDSSDSKRWGAMIEGRLVLKVDDELRHLASYALEDDGSLYLFLVREGTNDHSLLHELGRDEPTRVDFKGQRPKTKKISYHASGLIRYHNADHRNVYREPLCAVCTVNPIVAYIIPSVQKLDRLEAARESDFVFDLETDGRLQFSFCVTPWQHVPLVNHGAIRFHNLFALVVEIGEPAIELPRELAQHVTTCAVKEGFPTPLLDEPTAFARFHQQINQTQSLILYSPNARGEYRIVCAVPMRIPPALEIRFVDKSYTAEPLPPHPKRGTVEVRFRVKGKGGYLRQEVPIEFLALHAEL</sequence>
<evidence type="ECO:0000313" key="2">
    <source>
        <dbReference type="Proteomes" id="UP000494205"/>
    </source>
</evidence>
<protein>
    <submittedName>
        <fullName evidence="1">Uncharacterized protein</fullName>
    </submittedName>
</protein>
<proteinExistence type="predicted"/>
<dbReference type="AlphaFoldDB" id="A0A6J5APX7"/>